<reference evidence="1 2" key="1">
    <citation type="journal article" date="2012" name="Science">
        <title>The Paleozoic origin of enzymatic lignin decomposition reconstructed from 31 fungal genomes.</title>
        <authorList>
            <person name="Floudas D."/>
            <person name="Binder M."/>
            <person name="Riley R."/>
            <person name="Barry K."/>
            <person name="Blanchette R.A."/>
            <person name="Henrissat B."/>
            <person name="Martinez A.T."/>
            <person name="Otillar R."/>
            <person name="Spatafora J.W."/>
            <person name="Yadav J.S."/>
            <person name="Aerts A."/>
            <person name="Benoit I."/>
            <person name="Boyd A."/>
            <person name="Carlson A."/>
            <person name="Copeland A."/>
            <person name="Coutinho P.M."/>
            <person name="de Vries R.P."/>
            <person name="Ferreira P."/>
            <person name="Findley K."/>
            <person name="Foster B."/>
            <person name="Gaskell J."/>
            <person name="Glotzer D."/>
            <person name="Gorecki P."/>
            <person name="Heitman J."/>
            <person name="Hesse C."/>
            <person name="Hori C."/>
            <person name="Igarashi K."/>
            <person name="Jurgens J.A."/>
            <person name="Kallen N."/>
            <person name="Kersten P."/>
            <person name="Kohler A."/>
            <person name="Kuees U."/>
            <person name="Kumar T.K.A."/>
            <person name="Kuo A."/>
            <person name="LaButti K."/>
            <person name="Larrondo L.F."/>
            <person name="Lindquist E."/>
            <person name="Ling A."/>
            <person name="Lombard V."/>
            <person name="Lucas S."/>
            <person name="Lundell T."/>
            <person name="Martin R."/>
            <person name="McLaughlin D.J."/>
            <person name="Morgenstern I."/>
            <person name="Morin E."/>
            <person name="Murat C."/>
            <person name="Nagy L.G."/>
            <person name="Nolan M."/>
            <person name="Ohm R.A."/>
            <person name="Patyshakuliyeva A."/>
            <person name="Rokas A."/>
            <person name="Ruiz-Duenas F.J."/>
            <person name="Sabat G."/>
            <person name="Salamov A."/>
            <person name="Samejima M."/>
            <person name="Schmutz J."/>
            <person name="Slot J.C."/>
            <person name="St John F."/>
            <person name="Stenlid J."/>
            <person name="Sun H."/>
            <person name="Sun S."/>
            <person name="Syed K."/>
            <person name="Tsang A."/>
            <person name="Wiebenga A."/>
            <person name="Young D."/>
            <person name="Pisabarro A."/>
            <person name="Eastwood D.C."/>
            <person name="Martin F."/>
            <person name="Cullen D."/>
            <person name="Grigoriev I.V."/>
            <person name="Hibbett D.S."/>
        </authorList>
    </citation>
    <scope>NUCLEOTIDE SEQUENCE [LARGE SCALE GENOMIC DNA]</scope>
    <source>
        <strain evidence="1 2">ATCC 11539</strain>
    </source>
</reference>
<name>S7R5N7_GLOTA</name>
<dbReference type="RefSeq" id="XP_007871848.1">
    <property type="nucleotide sequence ID" value="XM_007873657.1"/>
</dbReference>
<dbReference type="HOGENOM" id="CLU_3032547_0_0_1"/>
<sequence length="55" mass="6107">MIFKIIVYNYYITQPPSPFPLSPTDLPPYTGLARSPTWLPAGLRCRQAKGGLVLS</sequence>
<accession>S7R5N7</accession>
<keyword evidence="2" id="KW-1185">Reference proteome</keyword>
<dbReference type="Proteomes" id="UP000030669">
    <property type="component" value="Unassembled WGS sequence"/>
</dbReference>
<organism evidence="1 2">
    <name type="scientific">Gloeophyllum trabeum (strain ATCC 11539 / FP-39264 / Madison 617)</name>
    <name type="common">Brown rot fungus</name>
    <dbReference type="NCBI Taxonomy" id="670483"/>
    <lineage>
        <taxon>Eukaryota</taxon>
        <taxon>Fungi</taxon>
        <taxon>Dikarya</taxon>
        <taxon>Basidiomycota</taxon>
        <taxon>Agaricomycotina</taxon>
        <taxon>Agaricomycetes</taxon>
        <taxon>Gloeophyllales</taxon>
        <taxon>Gloeophyllaceae</taxon>
        <taxon>Gloeophyllum</taxon>
    </lineage>
</organism>
<dbReference type="EMBL" id="KB469736">
    <property type="protein sequence ID" value="EPQ49695.1"/>
    <property type="molecule type" value="Genomic_DNA"/>
</dbReference>
<gene>
    <name evidence="1" type="ORF">GLOTRDRAFT_134732</name>
</gene>
<evidence type="ECO:0000313" key="1">
    <source>
        <dbReference type="EMBL" id="EPQ49695.1"/>
    </source>
</evidence>
<dbReference type="GeneID" id="19303158"/>
<dbReference type="AlphaFoldDB" id="S7R5N7"/>
<dbReference type="KEGG" id="gtr:GLOTRDRAFT_134732"/>
<evidence type="ECO:0000313" key="2">
    <source>
        <dbReference type="Proteomes" id="UP000030669"/>
    </source>
</evidence>
<protein>
    <submittedName>
        <fullName evidence="1">Uncharacterized protein</fullName>
    </submittedName>
</protein>
<proteinExistence type="predicted"/>